<evidence type="ECO:0000256" key="2">
    <source>
        <dbReference type="ARBA" id="ARBA00022559"/>
    </source>
</evidence>
<dbReference type="SUPFAM" id="SSF52833">
    <property type="entry name" value="Thioredoxin-like"/>
    <property type="match status" value="1"/>
</dbReference>
<dbReference type="InterPro" id="IPR029760">
    <property type="entry name" value="GPX_CS"/>
</dbReference>
<dbReference type="Gene3D" id="3.40.30.10">
    <property type="entry name" value="Glutaredoxin"/>
    <property type="match status" value="1"/>
</dbReference>
<dbReference type="GO" id="GO:0006979">
    <property type="term" value="P:response to oxidative stress"/>
    <property type="evidence" value="ECO:0007669"/>
    <property type="project" value="InterPro"/>
</dbReference>
<evidence type="ECO:0000256" key="4">
    <source>
        <dbReference type="RuleBase" id="RU000499"/>
    </source>
</evidence>
<evidence type="ECO:0000313" key="6">
    <source>
        <dbReference type="Proteomes" id="UP000722791"/>
    </source>
</evidence>
<dbReference type="CDD" id="cd00340">
    <property type="entry name" value="GSH_Peroxidase"/>
    <property type="match status" value="1"/>
</dbReference>
<name>A0A8J4FDN9_9CHLO</name>
<keyword evidence="2 4" id="KW-0575">Peroxidase</keyword>
<keyword evidence="3 4" id="KW-0560">Oxidoreductase</keyword>
<dbReference type="PROSITE" id="PS00763">
    <property type="entry name" value="GLUTATHIONE_PEROXID_2"/>
    <property type="match status" value="1"/>
</dbReference>
<dbReference type="PROSITE" id="PS51355">
    <property type="entry name" value="GLUTATHIONE_PEROXID_3"/>
    <property type="match status" value="1"/>
</dbReference>
<evidence type="ECO:0000256" key="3">
    <source>
        <dbReference type="ARBA" id="ARBA00023002"/>
    </source>
</evidence>
<protein>
    <recommendedName>
        <fullName evidence="4">Glutathione peroxidase</fullName>
    </recommendedName>
</protein>
<dbReference type="PANTHER" id="PTHR11592">
    <property type="entry name" value="GLUTATHIONE PEROXIDASE"/>
    <property type="match status" value="1"/>
</dbReference>
<dbReference type="EMBL" id="BNCQ01000001">
    <property type="protein sequence ID" value="GIL94345.1"/>
    <property type="molecule type" value="Genomic_DNA"/>
</dbReference>
<accession>A0A8J4FDN9</accession>
<dbReference type="Proteomes" id="UP000722791">
    <property type="component" value="Unassembled WGS sequence"/>
</dbReference>
<evidence type="ECO:0000256" key="1">
    <source>
        <dbReference type="ARBA" id="ARBA00006926"/>
    </source>
</evidence>
<dbReference type="PRINTS" id="PR01011">
    <property type="entry name" value="GLUTPROXDASE"/>
</dbReference>
<dbReference type="Pfam" id="PF00255">
    <property type="entry name" value="GSHPx"/>
    <property type="match status" value="1"/>
</dbReference>
<dbReference type="AlphaFoldDB" id="A0A8J4FDN9"/>
<dbReference type="PANTHER" id="PTHR11592:SF132">
    <property type="entry name" value="GLUTATHIONE PEROXIDASE 7, CHLOROPLASTIC-RELATED"/>
    <property type="match status" value="1"/>
</dbReference>
<comment type="caution">
    <text evidence="5">The sequence shown here is derived from an EMBL/GenBank/DDBJ whole genome shotgun (WGS) entry which is preliminary data.</text>
</comment>
<dbReference type="OrthoDB" id="446890at2759"/>
<gene>
    <name evidence="5" type="ORF">Vretimale_573</name>
</gene>
<reference evidence="5" key="1">
    <citation type="journal article" date="2021" name="Proc. Natl. Acad. Sci. U.S.A.">
        <title>Three genomes in the algal genus Volvox reveal the fate of a haploid sex-determining region after a transition to homothallism.</title>
        <authorList>
            <person name="Yamamoto K."/>
            <person name="Hamaji T."/>
            <person name="Kawai-Toyooka H."/>
            <person name="Matsuzaki R."/>
            <person name="Takahashi F."/>
            <person name="Nishimura Y."/>
            <person name="Kawachi M."/>
            <person name="Noguchi H."/>
            <person name="Minakuchi Y."/>
            <person name="Umen J.G."/>
            <person name="Toyoda A."/>
            <person name="Nozaki H."/>
        </authorList>
    </citation>
    <scope>NUCLEOTIDE SEQUENCE</scope>
    <source>
        <strain evidence="5">NIES-3785</strain>
    </source>
</reference>
<dbReference type="InterPro" id="IPR036249">
    <property type="entry name" value="Thioredoxin-like_sf"/>
</dbReference>
<proteinExistence type="inferred from homology"/>
<comment type="similarity">
    <text evidence="1 4">Belongs to the glutathione peroxidase family.</text>
</comment>
<sequence>MLNAKPLLPVSVRHAQKRSRRKGSCMRLVIMVAILSCVGYAVFATRYIGTSKNRREVQDNLIKAQVQRKSSVSANGAQHDGRSLKSDVYTPHISVREHASTHRTDAAIRKHEELSRDAFGDDGSYDGVIARDRGRLSEPQLSDTHSQDQGKIISPGIHHVAHESGRDDLQVHAPHVAPVDHHINQQNRHYEHQQAYQSPQIQQQQMQHQYQQQYQGSGSPVLAGPVEADRDAELRRQATVVSPSLAVGSRIEVDSHSGDAATRAAIEPGASPHPVQGDREPTSERPTQLAAPITVTHLEPDNHQTHQVPVHEPVISPAPHEADSSSHTVQHRAPEDVTRAPDIIVSSPVVTEPVPTPTVPVPVPEPVTAPVRAPHTDTAPPRNPLAKGFYALEAVDIDGKVRPLSEFAGKVTIVVNVASACGYTNENYKGLMKVYEKYKPHGLEILGFPCNQFGNQESGTEADIKSFCSAHFHVNFPMFSKVDVNGPNTHPVYQYLKRELPEWEGGGGGKGPGSDLVWNFQKIFVDHEGRPVKRLYQAWDQNAVESEAYRLLREARQAGVATHS</sequence>
<dbReference type="InterPro" id="IPR000889">
    <property type="entry name" value="Glutathione_peroxidase"/>
</dbReference>
<dbReference type="GO" id="GO:0004601">
    <property type="term" value="F:peroxidase activity"/>
    <property type="evidence" value="ECO:0007669"/>
    <property type="project" value="UniProtKB-KW"/>
</dbReference>
<evidence type="ECO:0000313" key="5">
    <source>
        <dbReference type="EMBL" id="GIL94345.1"/>
    </source>
</evidence>
<organism evidence="5 6">
    <name type="scientific">Volvox reticuliferus</name>
    <dbReference type="NCBI Taxonomy" id="1737510"/>
    <lineage>
        <taxon>Eukaryota</taxon>
        <taxon>Viridiplantae</taxon>
        <taxon>Chlorophyta</taxon>
        <taxon>core chlorophytes</taxon>
        <taxon>Chlorophyceae</taxon>
        <taxon>CS clade</taxon>
        <taxon>Chlamydomonadales</taxon>
        <taxon>Volvocaceae</taxon>
        <taxon>Volvox</taxon>
    </lineage>
</organism>
<dbReference type="FunFam" id="3.40.30.10:FF:000314">
    <property type="entry name" value="Glutathione peroxidase"/>
    <property type="match status" value="1"/>
</dbReference>